<evidence type="ECO:0000313" key="3">
    <source>
        <dbReference type="Proteomes" id="UP000297703"/>
    </source>
</evidence>
<feature type="region of interest" description="Disordered" evidence="1">
    <location>
        <begin position="1"/>
        <end position="34"/>
    </location>
</feature>
<reference evidence="2 3" key="1">
    <citation type="submission" date="2019-04" db="EMBL/GenBank/DDBJ databases">
        <title>Draft genome of the big-headed turtle Platysternon megacephalum.</title>
        <authorList>
            <person name="Gong S."/>
        </authorList>
    </citation>
    <scope>NUCLEOTIDE SEQUENCE [LARGE SCALE GENOMIC DNA]</scope>
    <source>
        <strain evidence="2">DO16091913</strain>
        <tissue evidence="2">Muscle</tissue>
    </source>
</reference>
<dbReference type="Proteomes" id="UP000297703">
    <property type="component" value="Unassembled WGS sequence"/>
</dbReference>
<name>A0A4D9DLI7_9SAUR</name>
<accession>A0A4D9DLI7</accession>
<proteinExistence type="predicted"/>
<feature type="compositionally biased region" description="Basic and acidic residues" evidence="1">
    <location>
        <begin position="1"/>
        <end position="15"/>
    </location>
</feature>
<dbReference type="AlphaFoldDB" id="A0A4D9DLI7"/>
<keyword evidence="3" id="KW-1185">Reference proteome</keyword>
<gene>
    <name evidence="2" type="ORF">DR999_PMT20930</name>
</gene>
<feature type="region of interest" description="Disordered" evidence="1">
    <location>
        <begin position="90"/>
        <end position="110"/>
    </location>
</feature>
<organism evidence="2 3">
    <name type="scientific">Platysternon megacephalum</name>
    <name type="common">big-headed turtle</name>
    <dbReference type="NCBI Taxonomy" id="55544"/>
    <lineage>
        <taxon>Eukaryota</taxon>
        <taxon>Metazoa</taxon>
        <taxon>Chordata</taxon>
        <taxon>Craniata</taxon>
        <taxon>Vertebrata</taxon>
        <taxon>Euteleostomi</taxon>
        <taxon>Archelosauria</taxon>
        <taxon>Testudinata</taxon>
        <taxon>Testudines</taxon>
        <taxon>Cryptodira</taxon>
        <taxon>Durocryptodira</taxon>
        <taxon>Testudinoidea</taxon>
        <taxon>Platysternidae</taxon>
        <taxon>Platysternon</taxon>
    </lineage>
</organism>
<dbReference type="EMBL" id="QXTE01000516">
    <property type="protein sequence ID" value="TFJ97241.1"/>
    <property type="molecule type" value="Genomic_DNA"/>
</dbReference>
<sequence>MQERDGTGKGQRAEKSAGQGPQQGKGPGQGAASHCREWAAYGLVAPGQREELHPNGQETGLRYSHSRAHDPAAAGWLAGACGLLPRDPTPLTRCGVPGHPHTQGQGTEHW</sequence>
<feature type="region of interest" description="Disordered" evidence="1">
    <location>
        <begin position="46"/>
        <end position="66"/>
    </location>
</feature>
<evidence type="ECO:0000256" key="1">
    <source>
        <dbReference type="SAM" id="MobiDB-lite"/>
    </source>
</evidence>
<protein>
    <submittedName>
        <fullName evidence="2">Cytochrome P450 2J6-like</fullName>
    </submittedName>
</protein>
<evidence type="ECO:0000313" key="2">
    <source>
        <dbReference type="EMBL" id="TFJ97241.1"/>
    </source>
</evidence>
<reference evidence="2 3" key="2">
    <citation type="submission" date="2019-04" db="EMBL/GenBank/DDBJ databases">
        <title>The genome sequence of big-headed turtle.</title>
        <authorList>
            <person name="Gong S."/>
        </authorList>
    </citation>
    <scope>NUCLEOTIDE SEQUENCE [LARGE SCALE GENOMIC DNA]</scope>
    <source>
        <strain evidence="2">DO16091913</strain>
        <tissue evidence="2">Muscle</tissue>
    </source>
</reference>
<comment type="caution">
    <text evidence="2">The sequence shown here is derived from an EMBL/GenBank/DDBJ whole genome shotgun (WGS) entry which is preliminary data.</text>
</comment>